<sequence length="94" mass="9668">MVPAESQPGALPAELAPMTPSRSSARCSSFLLICRALLGFSGAGRCSKSSSQPWRAQVPPLLAPCFSPLLRGRAPGASSPRGLLLCPSSCCSLP</sequence>
<proteinExistence type="predicted"/>
<dbReference type="AlphaFoldDB" id="A0A3L6DV37"/>
<dbReference type="EMBL" id="NCVQ01000009">
    <property type="protein sequence ID" value="PWZ12208.1"/>
    <property type="molecule type" value="Genomic_DNA"/>
</dbReference>
<evidence type="ECO:0000256" key="1">
    <source>
        <dbReference type="SAM" id="MobiDB-lite"/>
    </source>
</evidence>
<reference evidence="2" key="1">
    <citation type="journal article" date="2018" name="Nat. Genet.">
        <title>Extensive intraspecific gene order and gene structural variations between Mo17 and other maize genomes.</title>
        <authorList>
            <person name="Sun S."/>
            <person name="Zhou Y."/>
            <person name="Chen J."/>
            <person name="Shi J."/>
            <person name="Zhao H."/>
            <person name="Zhao H."/>
            <person name="Song W."/>
            <person name="Zhang M."/>
            <person name="Cui Y."/>
            <person name="Dong X."/>
            <person name="Liu H."/>
            <person name="Ma X."/>
            <person name="Jiao Y."/>
            <person name="Wang B."/>
            <person name="Wei X."/>
            <person name="Stein J.C."/>
            <person name="Glaubitz J.C."/>
            <person name="Lu F."/>
            <person name="Yu G."/>
            <person name="Liang C."/>
            <person name="Fengler K."/>
            <person name="Li B."/>
            <person name="Rafalski A."/>
            <person name="Schnable P.S."/>
            <person name="Ware D.H."/>
            <person name="Buckler E.S."/>
            <person name="Lai J."/>
        </authorList>
    </citation>
    <scope>NUCLEOTIDE SEQUENCE [LARGE SCALE GENOMIC DNA]</scope>
    <source>
        <tissue evidence="2">Seedling</tissue>
    </source>
</reference>
<gene>
    <name evidence="2" type="ORF">Zm00014a_002251</name>
</gene>
<comment type="caution">
    <text evidence="2">The sequence shown here is derived from an EMBL/GenBank/DDBJ whole genome shotgun (WGS) entry which is preliminary data.</text>
</comment>
<name>A0A3L6DV37_MAIZE</name>
<protein>
    <submittedName>
        <fullName evidence="2">Uncharacterized protein</fullName>
    </submittedName>
</protein>
<feature type="region of interest" description="Disordered" evidence="1">
    <location>
        <begin position="1"/>
        <end position="21"/>
    </location>
</feature>
<evidence type="ECO:0000313" key="2">
    <source>
        <dbReference type="EMBL" id="PWZ12208.1"/>
    </source>
</evidence>
<organism evidence="2">
    <name type="scientific">Zea mays</name>
    <name type="common">Maize</name>
    <dbReference type="NCBI Taxonomy" id="4577"/>
    <lineage>
        <taxon>Eukaryota</taxon>
        <taxon>Viridiplantae</taxon>
        <taxon>Streptophyta</taxon>
        <taxon>Embryophyta</taxon>
        <taxon>Tracheophyta</taxon>
        <taxon>Spermatophyta</taxon>
        <taxon>Magnoliopsida</taxon>
        <taxon>Liliopsida</taxon>
        <taxon>Poales</taxon>
        <taxon>Poaceae</taxon>
        <taxon>PACMAD clade</taxon>
        <taxon>Panicoideae</taxon>
        <taxon>Andropogonodae</taxon>
        <taxon>Andropogoneae</taxon>
        <taxon>Tripsacinae</taxon>
        <taxon>Zea</taxon>
    </lineage>
</organism>
<dbReference type="Proteomes" id="UP000251960">
    <property type="component" value="Chromosome 8"/>
</dbReference>
<accession>A0A3L6DV37</accession>